<evidence type="ECO:0000256" key="3">
    <source>
        <dbReference type="ARBA" id="ARBA00022771"/>
    </source>
</evidence>
<dbReference type="InterPro" id="IPR022755">
    <property type="entry name" value="Znf_C2H2_jaz"/>
</dbReference>
<dbReference type="Proteomes" id="UP000799778">
    <property type="component" value="Unassembled WGS sequence"/>
</dbReference>
<feature type="domain" description="C2H2-type" evidence="6">
    <location>
        <begin position="11"/>
        <end position="40"/>
    </location>
</feature>
<accession>A0A6A5X6J1</accession>
<dbReference type="OrthoDB" id="6077919at2759"/>
<proteinExistence type="predicted"/>
<evidence type="ECO:0000256" key="5">
    <source>
        <dbReference type="PROSITE-ProRule" id="PRU00042"/>
    </source>
</evidence>
<organism evidence="7 8">
    <name type="scientific">Aaosphaeria arxii CBS 175.79</name>
    <dbReference type="NCBI Taxonomy" id="1450172"/>
    <lineage>
        <taxon>Eukaryota</taxon>
        <taxon>Fungi</taxon>
        <taxon>Dikarya</taxon>
        <taxon>Ascomycota</taxon>
        <taxon>Pezizomycotina</taxon>
        <taxon>Dothideomycetes</taxon>
        <taxon>Pleosporomycetidae</taxon>
        <taxon>Pleosporales</taxon>
        <taxon>Pleosporales incertae sedis</taxon>
        <taxon>Aaosphaeria</taxon>
    </lineage>
</organism>
<keyword evidence="2" id="KW-0677">Repeat</keyword>
<dbReference type="GeneID" id="54281497"/>
<evidence type="ECO:0000256" key="1">
    <source>
        <dbReference type="ARBA" id="ARBA00022723"/>
    </source>
</evidence>
<dbReference type="GO" id="GO:0005634">
    <property type="term" value="C:nucleus"/>
    <property type="evidence" value="ECO:0007669"/>
    <property type="project" value="TreeGrafter"/>
</dbReference>
<dbReference type="AlphaFoldDB" id="A0A6A5X6J1"/>
<dbReference type="PANTHER" id="PTHR24409:SF295">
    <property type="entry name" value="AZ2-RELATED"/>
    <property type="match status" value="1"/>
</dbReference>
<keyword evidence="4" id="KW-0862">Zinc</keyword>
<protein>
    <submittedName>
        <fullName evidence="7">Zinc finger protein</fullName>
    </submittedName>
</protein>
<feature type="domain" description="C2H2-type" evidence="6">
    <location>
        <begin position="40"/>
        <end position="64"/>
    </location>
</feature>
<dbReference type="Pfam" id="PF13912">
    <property type="entry name" value="zf-C2H2_6"/>
    <property type="match status" value="2"/>
</dbReference>
<dbReference type="PANTHER" id="PTHR24409">
    <property type="entry name" value="ZINC FINGER PROTEIN 142"/>
    <property type="match status" value="1"/>
</dbReference>
<keyword evidence="8" id="KW-1185">Reference proteome</keyword>
<keyword evidence="1" id="KW-0479">Metal-binding</keyword>
<feature type="domain" description="C2H2-type" evidence="6">
    <location>
        <begin position="98"/>
        <end position="127"/>
    </location>
</feature>
<name>A0A6A5X6J1_9PLEO</name>
<evidence type="ECO:0000256" key="4">
    <source>
        <dbReference type="ARBA" id="ARBA00022833"/>
    </source>
</evidence>
<dbReference type="InterPro" id="IPR013087">
    <property type="entry name" value="Znf_C2H2_type"/>
</dbReference>
<dbReference type="SMART" id="SM00451">
    <property type="entry name" value="ZnF_U1"/>
    <property type="match status" value="3"/>
</dbReference>
<dbReference type="GO" id="GO:0008270">
    <property type="term" value="F:zinc ion binding"/>
    <property type="evidence" value="ECO:0007669"/>
    <property type="project" value="UniProtKB-KW"/>
</dbReference>
<dbReference type="InterPro" id="IPR036236">
    <property type="entry name" value="Znf_C2H2_sf"/>
</dbReference>
<keyword evidence="3 5" id="KW-0863">Zinc-finger</keyword>
<dbReference type="Pfam" id="PF12874">
    <property type="entry name" value="zf-met"/>
    <property type="match status" value="2"/>
</dbReference>
<dbReference type="SMART" id="SM00355">
    <property type="entry name" value="ZnF_C2H2"/>
    <property type="match status" value="7"/>
</dbReference>
<dbReference type="RefSeq" id="XP_033376825.1">
    <property type="nucleotide sequence ID" value="XM_033524100.1"/>
</dbReference>
<evidence type="ECO:0000313" key="8">
    <source>
        <dbReference type="Proteomes" id="UP000799778"/>
    </source>
</evidence>
<dbReference type="PROSITE" id="PS50157">
    <property type="entry name" value="ZINC_FINGER_C2H2_2"/>
    <property type="match status" value="5"/>
</dbReference>
<dbReference type="SUPFAM" id="SSF57667">
    <property type="entry name" value="beta-beta-alpha zinc fingers"/>
    <property type="match status" value="3"/>
</dbReference>
<gene>
    <name evidence="7" type="ORF">BU24DRAFT_360349</name>
</gene>
<dbReference type="GO" id="GO:0000977">
    <property type="term" value="F:RNA polymerase II transcription regulatory region sequence-specific DNA binding"/>
    <property type="evidence" value="ECO:0007669"/>
    <property type="project" value="TreeGrafter"/>
</dbReference>
<evidence type="ECO:0000259" key="6">
    <source>
        <dbReference type="PROSITE" id="PS50157"/>
    </source>
</evidence>
<dbReference type="PROSITE" id="PS00028">
    <property type="entry name" value="ZINC_FINGER_C2H2_1"/>
    <property type="match status" value="5"/>
</dbReference>
<dbReference type="EMBL" id="ML978083">
    <property type="protein sequence ID" value="KAF2008486.1"/>
    <property type="molecule type" value="Genomic_DNA"/>
</dbReference>
<dbReference type="Gene3D" id="3.30.160.60">
    <property type="entry name" value="Classic Zinc Finger"/>
    <property type="match status" value="4"/>
</dbReference>
<feature type="domain" description="C2H2-type" evidence="6">
    <location>
        <begin position="69"/>
        <end position="93"/>
    </location>
</feature>
<dbReference type="InterPro" id="IPR003604">
    <property type="entry name" value="Matrin/U1-like-C_Znf_C2H2"/>
</dbReference>
<sequence length="310" mass="35980">MNALDHWGERYECETCDREFFTQESANQHMNALDHWDRRFECETCDRTFHTEQSANQHMDDTNHWQPEFECDTCDRAFYTQQSADQHMNDKNHWKPQFECDTCDRAFHTQTSADQHMSALNHFRQYHCSDCSRSFQDENALKMHLNSSLHRGKNIVCPFCKVAKASTSSLSHHLETGSCPRAKDVNHHTLFHAISQRDPNGLVTNKLLTYTDSNVQNIATSASWNGRSYECYLCHREHGSLGALNQHLNSLVHREKLYHCPNRNCTRDFVGLASLFNHLESESCGFVRFEKVQQKVHSFITGGQKLISFA</sequence>
<reference evidence="7" key="1">
    <citation type="journal article" date="2020" name="Stud. Mycol.">
        <title>101 Dothideomycetes genomes: a test case for predicting lifestyles and emergence of pathogens.</title>
        <authorList>
            <person name="Haridas S."/>
            <person name="Albert R."/>
            <person name="Binder M."/>
            <person name="Bloem J."/>
            <person name="Labutti K."/>
            <person name="Salamov A."/>
            <person name="Andreopoulos B."/>
            <person name="Baker S."/>
            <person name="Barry K."/>
            <person name="Bills G."/>
            <person name="Bluhm B."/>
            <person name="Cannon C."/>
            <person name="Castanera R."/>
            <person name="Culley D."/>
            <person name="Daum C."/>
            <person name="Ezra D."/>
            <person name="Gonzalez J."/>
            <person name="Henrissat B."/>
            <person name="Kuo A."/>
            <person name="Liang C."/>
            <person name="Lipzen A."/>
            <person name="Lutzoni F."/>
            <person name="Magnuson J."/>
            <person name="Mondo S."/>
            <person name="Nolan M."/>
            <person name="Ohm R."/>
            <person name="Pangilinan J."/>
            <person name="Park H.-J."/>
            <person name="Ramirez L."/>
            <person name="Alfaro M."/>
            <person name="Sun H."/>
            <person name="Tritt A."/>
            <person name="Yoshinaga Y."/>
            <person name="Zwiers L.-H."/>
            <person name="Turgeon B."/>
            <person name="Goodwin S."/>
            <person name="Spatafora J."/>
            <person name="Crous P."/>
            <person name="Grigoriev I."/>
        </authorList>
    </citation>
    <scope>NUCLEOTIDE SEQUENCE</scope>
    <source>
        <strain evidence="7">CBS 175.79</strain>
    </source>
</reference>
<dbReference type="GO" id="GO:0000981">
    <property type="term" value="F:DNA-binding transcription factor activity, RNA polymerase II-specific"/>
    <property type="evidence" value="ECO:0007669"/>
    <property type="project" value="TreeGrafter"/>
</dbReference>
<evidence type="ECO:0000256" key="2">
    <source>
        <dbReference type="ARBA" id="ARBA00022737"/>
    </source>
</evidence>
<evidence type="ECO:0000313" key="7">
    <source>
        <dbReference type="EMBL" id="KAF2008486.1"/>
    </source>
</evidence>
<dbReference type="Pfam" id="PF12171">
    <property type="entry name" value="zf-C2H2_jaz"/>
    <property type="match status" value="2"/>
</dbReference>
<feature type="domain" description="C2H2-type" evidence="6">
    <location>
        <begin position="126"/>
        <end position="155"/>
    </location>
</feature>